<feature type="compositionally biased region" description="Polar residues" evidence="1">
    <location>
        <begin position="26"/>
        <end position="39"/>
    </location>
</feature>
<feature type="region of interest" description="Disordered" evidence="1">
    <location>
        <begin position="1"/>
        <end position="45"/>
    </location>
</feature>
<keyword evidence="2" id="KW-1133">Transmembrane helix</keyword>
<keyword evidence="2" id="KW-0472">Membrane</keyword>
<evidence type="ECO:0000313" key="4">
    <source>
        <dbReference type="EnsemblMetazoa" id="ASIC007025-PA"/>
    </source>
</evidence>
<dbReference type="AlphaFoldDB" id="A0A084VNN7"/>
<feature type="compositionally biased region" description="Basic and acidic residues" evidence="1">
    <location>
        <begin position="1"/>
        <end position="14"/>
    </location>
</feature>
<reference evidence="4" key="2">
    <citation type="submission" date="2020-05" db="UniProtKB">
        <authorList>
            <consortium name="EnsemblMetazoa"/>
        </authorList>
    </citation>
    <scope>IDENTIFICATION</scope>
</reference>
<evidence type="ECO:0000256" key="1">
    <source>
        <dbReference type="SAM" id="MobiDB-lite"/>
    </source>
</evidence>
<reference evidence="3 5" key="1">
    <citation type="journal article" date="2014" name="BMC Genomics">
        <title>Genome sequence of Anopheles sinensis provides insight into genetics basis of mosquito competence for malaria parasites.</title>
        <authorList>
            <person name="Zhou D."/>
            <person name="Zhang D."/>
            <person name="Ding G."/>
            <person name="Shi L."/>
            <person name="Hou Q."/>
            <person name="Ye Y."/>
            <person name="Xu Y."/>
            <person name="Zhou H."/>
            <person name="Xiong C."/>
            <person name="Li S."/>
            <person name="Yu J."/>
            <person name="Hong S."/>
            <person name="Yu X."/>
            <person name="Zou P."/>
            <person name="Chen C."/>
            <person name="Chang X."/>
            <person name="Wang W."/>
            <person name="Lv Y."/>
            <person name="Sun Y."/>
            <person name="Ma L."/>
            <person name="Shen B."/>
            <person name="Zhu C."/>
        </authorList>
    </citation>
    <scope>NUCLEOTIDE SEQUENCE [LARGE SCALE GENOMIC DNA]</scope>
</reference>
<keyword evidence="5" id="KW-1185">Reference proteome</keyword>
<dbReference type="EnsemblMetazoa" id="ASIC007025-RA">
    <property type="protein sequence ID" value="ASIC007025-PA"/>
    <property type="gene ID" value="ASIC007025"/>
</dbReference>
<sequence length="79" mass="8592">MASGNDIRHPDPPNRRPLSPLRAGRTFTSRLYSTSTGPSGSPREGGAHFWDIITAAINTIIAVIIVTNGPRLNRRLDVN</sequence>
<feature type="transmembrane region" description="Helical" evidence="2">
    <location>
        <begin position="47"/>
        <end position="66"/>
    </location>
</feature>
<accession>A0A084VNN7</accession>
<evidence type="ECO:0000313" key="3">
    <source>
        <dbReference type="EMBL" id="KFB39581.1"/>
    </source>
</evidence>
<evidence type="ECO:0000313" key="5">
    <source>
        <dbReference type="Proteomes" id="UP000030765"/>
    </source>
</evidence>
<keyword evidence="2" id="KW-0812">Transmembrane</keyword>
<dbReference type="VEuPathDB" id="VectorBase:ASIC007025"/>
<dbReference type="EMBL" id="ATLV01014792">
    <property type="status" value="NOT_ANNOTATED_CDS"/>
    <property type="molecule type" value="Genomic_DNA"/>
</dbReference>
<organism evidence="3">
    <name type="scientific">Anopheles sinensis</name>
    <name type="common">Mosquito</name>
    <dbReference type="NCBI Taxonomy" id="74873"/>
    <lineage>
        <taxon>Eukaryota</taxon>
        <taxon>Metazoa</taxon>
        <taxon>Ecdysozoa</taxon>
        <taxon>Arthropoda</taxon>
        <taxon>Hexapoda</taxon>
        <taxon>Insecta</taxon>
        <taxon>Pterygota</taxon>
        <taxon>Neoptera</taxon>
        <taxon>Endopterygota</taxon>
        <taxon>Diptera</taxon>
        <taxon>Nematocera</taxon>
        <taxon>Culicoidea</taxon>
        <taxon>Culicidae</taxon>
        <taxon>Anophelinae</taxon>
        <taxon>Anopheles</taxon>
    </lineage>
</organism>
<protein>
    <submittedName>
        <fullName evidence="3 4">Uncharacterized protein</fullName>
    </submittedName>
</protein>
<dbReference type="Proteomes" id="UP000030765">
    <property type="component" value="Unassembled WGS sequence"/>
</dbReference>
<proteinExistence type="predicted"/>
<evidence type="ECO:0000256" key="2">
    <source>
        <dbReference type="SAM" id="Phobius"/>
    </source>
</evidence>
<gene>
    <name evidence="3" type="ORF">ZHAS_00007025</name>
</gene>
<dbReference type="EMBL" id="KE524989">
    <property type="protein sequence ID" value="KFB39581.1"/>
    <property type="molecule type" value="Genomic_DNA"/>
</dbReference>
<name>A0A084VNN7_ANOSI</name>